<comment type="caution">
    <text evidence="1">The sequence shown here is derived from an EMBL/GenBank/DDBJ whole genome shotgun (WGS) entry which is preliminary data.</text>
</comment>
<keyword evidence="2" id="KW-1185">Reference proteome</keyword>
<evidence type="ECO:0000313" key="2">
    <source>
        <dbReference type="Proteomes" id="UP000805649"/>
    </source>
</evidence>
<sequence>MALQTNVFRNGEWVTQTVDLKAVLKGSTAAALPAAPPPPTPPDCGILTRTIIESPVSRWVLPALLRSAHHNDVAFVGDRYVSISELRKDGQLQEVLRKSDFGCRIRNACVIGNKYERFRVSADDAGVDHIKSEDEDDDTQMADFAFASGPSGHHGLLPPHLLLLVLESGTFVFLFIRKDLHGKLEFVASPFHNPARRLGHHLGFHVAVDPRSRYIAVADAQNKFVVYELESMESLSDQYMRQKSITPIKAHHPRAVQGTILKMEFLYPRPEDQYHVILLIILVKGDKSKMVIYEWERGDDLGQVFAEEKRGHRIRPEHRMPLLVIPLTVRSSFLVVSENAFGICKDPLQGPPDIENHYPFDPKDHPTTRFHHGTGVPLWTAWDRPVRRRGYYDTNDHIYLAREDGVIVYFEFNSSDVLGVSMNVGECDCNISSAFTTMYDAYSDFAIVAGDSGPGMVFQLKPRQSIVQLGPIPNWACSVDFTTTDDLSSWKSDAGRRGKSNVQWSERTMDYATAPDKILCASGNHPQGSITELRYGLPANIITYFETLPTKKVWIFQTSNPSWPFQMLMTSPGTSDVLLVSSDLSQAEMAEPAATQLDTMSRTLAAAQGPDGTVAQVSENFITITSSSQRIHSAKHAYSDFPDLDGVVEHAAVRGNCVCVSIFADSRFKIHVFRTDNTAVSLTQTYSVDGEVTCLTLCCIGGQECIIAGLWRYNSPWLAIYAAKGQEEMPVLIRLDIEEVAAADQADAMDISPTIELVNTIVVVIESTSKTSLALGSRSGHLITVQLDGAPPFNRVICRERLGTVAAEVFPVDSPGLLGSILVCCNDALLLLRDFEDKRPGRFATRHRVWVTDLKDPATASVPVISASSIPSDQSNANRIPLVLLSGARISFTELYLQSGPVPRRLPLQGTPGKVLYSKTLQCLVVALQIGDQPNIMFMDSDTGEDISFPLDRSGNPTTFINGLGGHGDRILGIYEWLFTQAGMTFHYLIVTTKGGRLVLVSPTKEDVRDSDGHKRRRIRYSTRYKWRETTPICSVVGDDQGIVYCAGKMLHWEVLDTSEKKLVRKKSYELNSPALSLRIVNGKICALTLSDSMVVIDHKSDHQDDEMELIHTDQATRKSNDLFDVGDCTDGPLAWPVTLLCGMNRDFAAVWVPWRQRHKELELVAEGSLPVSVRKLGRGHVRPAWLATEHVPRYGRISSTVDGAEVLGMCLDGTVLHFSLLNVQVWRFLRLVQNLASRSHLLFPYSYEVSLLDDEEYDAEAKETPKSMKHIDGDLLQRCVEMRALERLISEDSDVDLLREYLDYLDDGRWTASFQDANDVSRYFDLAYDILDYYLAPVL</sequence>
<reference evidence="1 2" key="1">
    <citation type="journal article" date="2020" name="Phytopathology">
        <title>Genome Sequence Resources of Colletotrichum truncatum, C. plurivorum, C. musicola, and C. sojae: Four Species Pathogenic to Soybean (Glycine max).</title>
        <authorList>
            <person name="Rogerio F."/>
            <person name="Boufleur T.R."/>
            <person name="Ciampi-Guillardi M."/>
            <person name="Sukno S.A."/>
            <person name="Thon M.R."/>
            <person name="Massola Junior N.S."/>
            <person name="Baroncelli R."/>
        </authorList>
    </citation>
    <scope>NUCLEOTIDE SEQUENCE [LARGE SCALE GENOMIC DNA]</scope>
    <source>
        <strain evidence="1 2">CMES1059</strain>
    </source>
</reference>
<protein>
    <submittedName>
        <fullName evidence="1">Thermotolerance protein</fullName>
    </submittedName>
</protein>
<accession>A0ACC3ZJI8</accession>
<gene>
    <name evidence="1" type="ORF">CTRU02_202107</name>
</gene>
<evidence type="ECO:0000313" key="1">
    <source>
        <dbReference type="EMBL" id="KAL0944220.1"/>
    </source>
</evidence>
<organism evidence="1 2">
    <name type="scientific">Colletotrichum truncatum</name>
    <name type="common">Anthracnose fungus</name>
    <name type="synonym">Colletotrichum capsici</name>
    <dbReference type="NCBI Taxonomy" id="5467"/>
    <lineage>
        <taxon>Eukaryota</taxon>
        <taxon>Fungi</taxon>
        <taxon>Dikarya</taxon>
        <taxon>Ascomycota</taxon>
        <taxon>Pezizomycotina</taxon>
        <taxon>Sordariomycetes</taxon>
        <taxon>Hypocreomycetidae</taxon>
        <taxon>Glomerellales</taxon>
        <taxon>Glomerellaceae</taxon>
        <taxon>Colletotrichum</taxon>
        <taxon>Colletotrichum truncatum species complex</taxon>
    </lineage>
</organism>
<proteinExistence type="predicted"/>
<name>A0ACC3ZJI8_COLTU</name>
<dbReference type="Proteomes" id="UP000805649">
    <property type="component" value="Unassembled WGS sequence"/>
</dbReference>
<dbReference type="EMBL" id="VUJX02000001">
    <property type="protein sequence ID" value="KAL0944220.1"/>
    <property type="molecule type" value="Genomic_DNA"/>
</dbReference>